<name>A0ABR4A278_9LECA</name>
<organism evidence="1 2">
    <name type="scientific">Stereocaulon virgatum</name>
    <dbReference type="NCBI Taxonomy" id="373712"/>
    <lineage>
        <taxon>Eukaryota</taxon>
        <taxon>Fungi</taxon>
        <taxon>Dikarya</taxon>
        <taxon>Ascomycota</taxon>
        <taxon>Pezizomycotina</taxon>
        <taxon>Lecanoromycetes</taxon>
        <taxon>OSLEUM clade</taxon>
        <taxon>Lecanoromycetidae</taxon>
        <taxon>Lecanorales</taxon>
        <taxon>Lecanorineae</taxon>
        <taxon>Stereocaulaceae</taxon>
        <taxon>Stereocaulon</taxon>
    </lineage>
</organism>
<evidence type="ECO:0008006" key="3">
    <source>
        <dbReference type="Google" id="ProtNLM"/>
    </source>
</evidence>
<dbReference type="PANTHER" id="PTHR36839">
    <property type="entry name" value="METALLO-BETA-LACTAMASE FAMILY PROTEIN (AFU_ORTHOLOGUE AFUA_5G12770)"/>
    <property type="match status" value="1"/>
</dbReference>
<dbReference type="PANTHER" id="PTHR36839:SF1">
    <property type="entry name" value="METALLO-BETA-LACTAMASE FAMILY PROTEIN (AFU_ORTHOLOGUE AFUA_5G12770)"/>
    <property type="match status" value="1"/>
</dbReference>
<dbReference type="Gene3D" id="3.60.15.10">
    <property type="entry name" value="Ribonuclease Z/Hydroxyacylglutathione hydrolase-like"/>
    <property type="match status" value="1"/>
</dbReference>
<keyword evidence="2" id="KW-1185">Reference proteome</keyword>
<gene>
    <name evidence="1" type="ORF">N7G274_008110</name>
</gene>
<accession>A0ABR4A278</accession>
<comment type="caution">
    <text evidence="1">The sequence shown here is derived from an EMBL/GenBank/DDBJ whole genome shotgun (WGS) entry which is preliminary data.</text>
</comment>
<dbReference type="Proteomes" id="UP001590950">
    <property type="component" value="Unassembled WGS sequence"/>
</dbReference>
<dbReference type="SUPFAM" id="SSF56281">
    <property type="entry name" value="Metallo-hydrolase/oxidoreductase"/>
    <property type="match status" value="1"/>
</dbReference>
<evidence type="ECO:0000313" key="1">
    <source>
        <dbReference type="EMBL" id="KAL2039061.1"/>
    </source>
</evidence>
<protein>
    <recommendedName>
        <fullName evidence="3">Metallo-beta-lactamase domain-containing protein</fullName>
    </recommendedName>
</protein>
<dbReference type="EMBL" id="JBEFKJ010000027">
    <property type="protein sequence ID" value="KAL2039061.1"/>
    <property type="molecule type" value="Genomic_DNA"/>
</dbReference>
<evidence type="ECO:0000313" key="2">
    <source>
        <dbReference type="Proteomes" id="UP001590950"/>
    </source>
</evidence>
<dbReference type="InterPro" id="IPR036866">
    <property type="entry name" value="RibonucZ/Hydroxyglut_hydro"/>
</dbReference>
<proteinExistence type="predicted"/>
<reference evidence="1 2" key="1">
    <citation type="submission" date="2024-09" db="EMBL/GenBank/DDBJ databases">
        <title>Rethinking Asexuality: The Enigmatic Case of Functional Sexual Genes in Lepraria (Stereocaulaceae).</title>
        <authorList>
            <person name="Doellman M."/>
            <person name="Sun Y."/>
            <person name="Barcenas-Pena A."/>
            <person name="Lumbsch H.T."/>
            <person name="Grewe F."/>
        </authorList>
    </citation>
    <scope>NUCLEOTIDE SEQUENCE [LARGE SCALE GENOMIC DNA]</scope>
    <source>
        <strain evidence="1 2">Mercado 3170</strain>
    </source>
</reference>
<sequence>MSQNELPICTACGSQFDLEAGTPPKHCKICDDPRQFVPPSGQSWTTLNQLKTEHKNKWQQDPKDPRIWSIYTEPKFAIGQRAMLLQTDAGNVLWDMIALLDENTIDFINSKGGLKAIIISHPHYYTTYVDWAQTFNCPIYISANDKNWLCQKPPNSQIIDFVKGPAGTNLSVLPGITAIKTGGHFDGSLVLHWDKKLFIADTIVTVPSAYTPQPRPPGQTSYSFQWSIPNMIPLPPNEILKIWRAVEPFEFDTTHGAFVGMDVRDEGLKGRMLESMQIQVRGEGWGEHEILREVLDA</sequence>